<evidence type="ECO:0000256" key="1">
    <source>
        <dbReference type="SAM" id="Coils"/>
    </source>
</evidence>
<keyword evidence="3" id="KW-0812">Transmembrane</keyword>
<feature type="region of interest" description="Disordered" evidence="2">
    <location>
        <begin position="372"/>
        <end position="394"/>
    </location>
</feature>
<keyword evidence="3" id="KW-1133">Transmembrane helix</keyword>
<sequence length="394" mass="42369">MKSLRNILPVLCLVNLLLFMMLAQHWWLGLLVGLLIGGAFYLTCLPAPAAADVPRTAVVETPEAPEAHEAPDAASAHDSGAGAVEPTLAPALEPVLEPAWASTSSATQAHPLADLLREVLPVWQGNVQLARAQTQSAIDSLTARFVGIHERLGGTLDPASRAANGDILQTIQDAAEQLGIIASALEGMQAARQVLATRFDALMAANDDIRRLAQQNEQLAGQTGVTDLLSDAQSWQELAERSAENSRQIAARAKGARQQILAAIGSTGEMAAGASEIVENSRAVIDQIIADFRQSAMKLTTTVEELEDEGREVDREVCDILVHLQFQDRISQILDHVQQDIGRLRGAAEPGQDALPSPQQWLADLEKTYTTQEQRQIHAGQQGHPAPPSQVDFF</sequence>
<feature type="region of interest" description="Disordered" evidence="2">
    <location>
        <begin position="61"/>
        <end position="81"/>
    </location>
</feature>
<protein>
    <submittedName>
        <fullName evidence="4">Methyl-accepting chemotaxis protein</fullName>
    </submittedName>
</protein>
<feature type="transmembrane region" description="Helical" evidence="3">
    <location>
        <begin position="6"/>
        <end position="23"/>
    </location>
</feature>
<keyword evidence="3" id="KW-0472">Membrane</keyword>
<reference evidence="4 5" key="1">
    <citation type="submission" date="2023-07" db="EMBL/GenBank/DDBJ databases">
        <title>Sorghum-associated microbial communities from plants grown in Nebraska, USA.</title>
        <authorList>
            <person name="Schachtman D."/>
        </authorList>
    </citation>
    <scope>NUCLEOTIDE SEQUENCE [LARGE SCALE GENOMIC DNA]</scope>
    <source>
        <strain evidence="4 5">596</strain>
    </source>
</reference>
<dbReference type="Proteomes" id="UP001260715">
    <property type="component" value="Unassembled WGS sequence"/>
</dbReference>
<evidence type="ECO:0000256" key="2">
    <source>
        <dbReference type="SAM" id="MobiDB-lite"/>
    </source>
</evidence>
<accession>A0ABU1PGX4</accession>
<evidence type="ECO:0000256" key="3">
    <source>
        <dbReference type="SAM" id="Phobius"/>
    </source>
</evidence>
<organism evidence="4 5">
    <name type="scientific">Herbaspirillum frisingense</name>
    <dbReference type="NCBI Taxonomy" id="92645"/>
    <lineage>
        <taxon>Bacteria</taxon>
        <taxon>Pseudomonadati</taxon>
        <taxon>Pseudomonadota</taxon>
        <taxon>Betaproteobacteria</taxon>
        <taxon>Burkholderiales</taxon>
        <taxon>Oxalobacteraceae</taxon>
        <taxon>Herbaspirillum</taxon>
    </lineage>
</organism>
<comment type="caution">
    <text evidence="4">The sequence shown here is derived from an EMBL/GenBank/DDBJ whole genome shotgun (WGS) entry which is preliminary data.</text>
</comment>
<dbReference type="EMBL" id="JAVDSJ010000004">
    <property type="protein sequence ID" value="MDR6584980.1"/>
    <property type="molecule type" value="Genomic_DNA"/>
</dbReference>
<keyword evidence="5" id="KW-1185">Reference proteome</keyword>
<feature type="coiled-coil region" evidence="1">
    <location>
        <begin position="289"/>
        <end position="316"/>
    </location>
</feature>
<keyword evidence="1" id="KW-0175">Coiled coil</keyword>
<proteinExistence type="predicted"/>
<evidence type="ECO:0000313" key="4">
    <source>
        <dbReference type="EMBL" id="MDR6584980.1"/>
    </source>
</evidence>
<feature type="compositionally biased region" description="Low complexity" evidence="2">
    <location>
        <begin position="72"/>
        <end position="81"/>
    </location>
</feature>
<name>A0ABU1PGX4_9BURK</name>
<evidence type="ECO:0000313" key="5">
    <source>
        <dbReference type="Proteomes" id="UP001260715"/>
    </source>
</evidence>
<gene>
    <name evidence="4" type="ORF">J2W50_003196</name>
</gene>